<dbReference type="InParanoid" id="H2ZV19"/>
<dbReference type="Pfam" id="PF07686">
    <property type="entry name" value="V-set"/>
    <property type="match status" value="1"/>
</dbReference>
<evidence type="ECO:0000256" key="3">
    <source>
        <dbReference type="SAM" id="Phobius"/>
    </source>
</evidence>
<evidence type="ECO:0000256" key="1">
    <source>
        <dbReference type="ARBA" id="ARBA00023157"/>
    </source>
</evidence>
<keyword evidence="3" id="KW-0812">Transmembrane</keyword>
<dbReference type="SUPFAM" id="SSF48726">
    <property type="entry name" value="Immunoglobulin"/>
    <property type="match status" value="2"/>
</dbReference>
<dbReference type="FunFam" id="2.60.40.10:FF:000283">
    <property type="entry name" value="Immunoglobulin kappa constant"/>
    <property type="match status" value="1"/>
</dbReference>
<feature type="domain" description="Ig-like" evidence="4">
    <location>
        <begin position="144"/>
        <end position="241"/>
    </location>
</feature>
<dbReference type="AlphaFoldDB" id="H2ZV19"/>
<evidence type="ECO:0000259" key="4">
    <source>
        <dbReference type="PROSITE" id="PS50835"/>
    </source>
</evidence>
<dbReference type="OMA" id="SEWTTHE"/>
<organism evidence="5 6">
    <name type="scientific">Latimeria chalumnae</name>
    <name type="common">Coelacanth</name>
    <dbReference type="NCBI Taxonomy" id="7897"/>
    <lineage>
        <taxon>Eukaryota</taxon>
        <taxon>Metazoa</taxon>
        <taxon>Chordata</taxon>
        <taxon>Craniata</taxon>
        <taxon>Vertebrata</taxon>
        <taxon>Euteleostomi</taxon>
        <taxon>Coelacanthiformes</taxon>
        <taxon>Coelacanthidae</taxon>
        <taxon>Latimeria</taxon>
    </lineage>
</organism>
<dbReference type="GeneTree" id="ENSGT00940000154869"/>
<dbReference type="Pfam" id="PF07654">
    <property type="entry name" value="C1-set"/>
    <property type="match status" value="1"/>
</dbReference>
<keyword evidence="1" id="KW-1015">Disulfide bond</keyword>
<dbReference type="Bgee" id="ENSLACG00000001112">
    <property type="expression patterns" value="Expressed in muscle tissue and 2 other cell types or tissues"/>
</dbReference>
<keyword evidence="3" id="KW-0472">Membrane</keyword>
<dbReference type="Proteomes" id="UP000008672">
    <property type="component" value="Unassembled WGS sequence"/>
</dbReference>
<evidence type="ECO:0000313" key="5">
    <source>
        <dbReference type="Ensembl" id="ENSLACP00000001240.1"/>
    </source>
</evidence>
<protein>
    <recommendedName>
        <fullName evidence="4">Ig-like domain-containing protein</fullName>
    </recommendedName>
</protein>
<dbReference type="SMART" id="SM00407">
    <property type="entry name" value="IGc1"/>
    <property type="match status" value="1"/>
</dbReference>
<dbReference type="PROSITE" id="PS50835">
    <property type="entry name" value="IG_LIKE"/>
    <property type="match status" value="2"/>
</dbReference>
<dbReference type="EMBL" id="AFYH01269085">
    <property type="status" value="NOT_ANNOTATED_CDS"/>
    <property type="molecule type" value="Genomic_DNA"/>
</dbReference>
<gene>
    <name evidence="5" type="primary">LOC102346710</name>
</gene>
<reference evidence="5" key="2">
    <citation type="submission" date="2025-08" db="UniProtKB">
        <authorList>
            <consortium name="Ensembl"/>
        </authorList>
    </citation>
    <scope>IDENTIFICATION</scope>
</reference>
<dbReference type="CDD" id="cd00098">
    <property type="entry name" value="IgC1"/>
    <property type="match status" value="1"/>
</dbReference>
<dbReference type="CDD" id="cd00099">
    <property type="entry name" value="IgV"/>
    <property type="match status" value="1"/>
</dbReference>
<dbReference type="InterPro" id="IPR003597">
    <property type="entry name" value="Ig_C1-set"/>
</dbReference>
<keyword evidence="3" id="KW-1133">Transmembrane helix</keyword>
<sequence length="296" mass="33535">YSIAGDLFKHVTVILFVLPEIYGDPVLRQPYPSKTSSGKNPEIECLMENEKLDHFVMSWYKQSEGQGPIFLFSHRFGKKPSYGKDVSERFVPETNADANSFSLRIGNFEKGDVGLYYCAVWFSNTYIFGEGTEYSDKLSALRRPAVQLLAPAPHEITTRGSATLICIAIGFYPKVIRMSWFVNGTQTAASPEMDALIDNGGRTFSTSGFLTLRAGEWQRGLEVTCQVNHETLQVPLRRSMKHTEVAKARVKGNVLYFLFGVFCLFVFCFFFVCLRWRQTVTMSNSIMHVNYVKWGG</sequence>
<dbReference type="PANTHER" id="PTHR23411">
    <property type="entry name" value="TAPASIN"/>
    <property type="match status" value="1"/>
</dbReference>
<reference evidence="6" key="1">
    <citation type="submission" date="2011-08" db="EMBL/GenBank/DDBJ databases">
        <title>The draft genome of Latimeria chalumnae.</title>
        <authorList>
            <person name="Di Palma F."/>
            <person name="Alfoldi J."/>
            <person name="Johnson J."/>
            <person name="Berlin A."/>
            <person name="Gnerre S."/>
            <person name="Jaffe D."/>
            <person name="MacCallum I."/>
            <person name="Young S."/>
            <person name="Walker B.J."/>
            <person name="Lander E."/>
            <person name="Lindblad-Toh K."/>
        </authorList>
    </citation>
    <scope>NUCLEOTIDE SEQUENCE [LARGE SCALE GENOMIC DNA]</scope>
    <source>
        <strain evidence="6">Wild caught</strain>
    </source>
</reference>
<dbReference type="eggNOG" id="ENOG502S1KS">
    <property type="taxonomic scope" value="Eukaryota"/>
</dbReference>
<feature type="transmembrane region" description="Helical" evidence="3">
    <location>
        <begin position="254"/>
        <end position="274"/>
    </location>
</feature>
<dbReference type="Ensembl" id="ENSLACT00000001252.1">
    <property type="protein sequence ID" value="ENSLACP00000001240.1"/>
    <property type="gene ID" value="ENSLACG00000001112.1"/>
</dbReference>
<evidence type="ECO:0000256" key="2">
    <source>
        <dbReference type="ARBA" id="ARBA00023319"/>
    </source>
</evidence>
<feature type="domain" description="Ig-like" evidence="4">
    <location>
        <begin position="19"/>
        <end position="120"/>
    </location>
</feature>
<dbReference type="InterPro" id="IPR007110">
    <property type="entry name" value="Ig-like_dom"/>
</dbReference>
<name>H2ZV19_LATCH</name>
<reference evidence="5" key="3">
    <citation type="submission" date="2025-09" db="UniProtKB">
        <authorList>
            <consortium name="Ensembl"/>
        </authorList>
    </citation>
    <scope>IDENTIFICATION</scope>
</reference>
<accession>H2ZV19</accession>
<keyword evidence="6" id="KW-1185">Reference proteome</keyword>
<dbReference type="Gene3D" id="2.60.40.10">
    <property type="entry name" value="Immunoglobulins"/>
    <property type="match status" value="2"/>
</dbReference>
<dbReference type="SMART" id="SM00406">
    <property type="entry name" value="IGv"/>
    <property type="match status" value="1"/>
</dbReference>
<proteinExistence type="predicted"/>
<dbReference type="InterPro" id="IPR050380">
    <property type="entry name" value="Immune_Resp_Modulators"/>
</dbReference>
<dbReference type="InterPro" id="IPR013106">
    <property type="entry name" value="Ig_V-set"/>
</dbReference>
<dbReference type="InterPro" id="IPR013783">
    <property type="entry name" value="Ig-like_fold"/>
</dbReference>
<evidence type="ECO:0000313" key="6">
    <source>
        <dbReference type="Proteomes" id="UP000008672"/>
    </source>
</evidence>
<keyword evidence="2" id="KW-0393">Immunoglobulin domain</keyword>
<dbReference type="InterPro" id="IPR036179">
    <property type="entry name" value="Ig-like_dom_sf"/>
</dbReference>
<dbReference type="HOGENOM" id="CLU_941776_0_0_1"/>